<name>A0A0K2HL51_9BACT</name>
<evidence type="ECO:0000256" key="1">
    <source>
        <dbReference type="ARBA" id="ARBA00004651"/>
    </source>
</evidence>
<reference evidence="18 19" key="3">
    <citation type="journal article" date="2019" name="Nat. Microbiol.">
        <title>Genomic variation and strain-specific functional adaptation in the human gut microbiome during early life.</title>
        <authorList>
            <person name="Vatanen T."/>
            <person name="Plichta D.R."/>
            <person name="Somani J."/>
            <person name="Munch P.C."/>
            <person name="Arthur T.D."/>
            <person name="Hall A.B."/>
            <person name="Rudolf S."/>
            <person name="Oakeley E.J."/>
            <person name="Ke X."/>
            <person name="Young R.A."/>
            <person name="Haiser H.J."/>
            <person name="Kolde R."/>
            <person name="Yassour M."/>
            <person name="Luopajarvi K."/>
            <person name="Siljander H."/>
            <person name="Virtanen S.M."/>
            <person name="Ilonen J."/>
            <person name="Uibo R."/>
            <person name="Tillmann V."/>
            <person name="Mokurov S."/>
            <person name="Dorshakova N."/>
            <person name="Porter J.A."/>
            <person name="McHardy A.C."/>
            <person name="Lahdesmaki H."/>
            <person name="Vlamakis H."/>
            <person name="Huttenhower C."/>
            <person name="Knip M."/>
            <person name="Xavier R.J."/>
        </authorList>
    </citation>
    <scope>NUCLEOTIDE SEQUENCE [LARGE SCALE GENOMIC DNA]</scope>
    <source>
        <strain evidence="14 18">RJX1047</strain>
        <strain evidence="15 19">RJX1052</strain>
    </source>
</reference>
<dbReference type="GO" id="GO:0022857">
    <property type="term" value="F:transmembrane transporter activity"/>
    <property type="evidence" value="ECO:0007669"/>
    <property type="project" value="TreeGrafter"/>
</dbReference>
<dbReference type="Proteomes" id="UP000777173">
    <property type="component" value="Unassembled WGS sequence"/>
</dbReference>
<proteinExistence type="inferred from homology"/>
<dbReference type="EMBL" id="CP126056">
    <property type="protein sequence ID" value="WHX11777.1"/>
    <property type="molecule type" value="Genomic_DNA"/>
</dbReference>
<dbReference type="PANTHER" id="PTHR30572:SF4">
    <property type="entry name" value="ABC TRANSPORTER PERMEASE YTRF"/>
    <property type="match status" value="1"/>
</dbReference>
<evidence type="ECO:0000256" key="6">
    <source>
        <dbReference type="ARBA" id="ARBA00038076"/>
    </source>
</evidence>
<evidence type="ECO:0000313" key="14">
    <source>
        <dbReference type="EMBL" id="TDA76202.1"/>
    </source>
</evidence>
<reference evidence="12 21" key="4">
    <citation type="submission" date="2019-11" db="EMBL/GenBank/DDBJ databases">
        <title>Complete genome sequence of Bacteroides dorei DSM 17855.</title>
        <authorList>
            <person name="Russell J.T."/>
        </authorList>
    </citation>
    <scope>NUCLEOTIDE SEQUENCE [LARGE SCALE GENOMIC DNA]</scope>
    <source>
        <strain evidence="12 21">DSM 17855</strain>
    </source>
</reference>
<dbReference type="AlphaFoldDB" id="A0A0K2HL51"/>
<dbReference type="EMBL" id="SLTU01000001">
    <property type="protein sequence ID" value="TDA76202.1"/>
    <property type="molecule type" value="Genomic_DNA"/>
</dbReference>
<dbReference type="GO" id="GO:0005886">
    <property type="term" value="C:plasma membrane"/>
    <property type="evidence" value="ECO:0007669"/>
    <property type="project" value="UniProtKB-SubCell"/>
</dbReference>
<evidence type="ECO:0000313" key="17">
    <source>
        <dbReference type="Proteomes" id="UP000283678"/>
    </source>
</evidence>
<evidence type="ECO:0000256" key="5">
    <source>
        <dbReference type="ARBA" id="ARBA00023136"/>
    </source>
</evidence>
<dbReference type="PANTHER" id="PTHR30572">
    <property type="entry name" value="MEMBRANE COMPONENT OF TRANSPORTER-RELATED"/>
    <property type="match status" value="1"/>
</dbReference>
<feature type="domain" description="MacB-like periplasmic core" evidence="9">
    <location>
        <begin position="22"/>
        <end position="245"/>
    </location>
</feature>
<feature type="transmembrane region" description="Helical" evidence="7">
    <location>
        <begin position="282"/>
        <end position="307"/>
    </location>
</feature>
<accession>A0A0K2HL51</accession>
<evidence type="ECO:0000259" key="8">
    <source>
        <dbReference type="Pfam" id="PF02687"/>
    </source>
</evidence>
<evidence type="ECO:0000313" key="20">
    <source>
        <dbReference type="Proteomes" id="UP000481700"/>
    </source>
</evidence>
<reference evidence="11" key="5">
    <citation type="submission" date="2021-06" db="EMBL/GenBank/DDBJ databases">
        <title>Collection of gut derived symbiotic bacterial strains cultured from healthy donors.</title>
        <authorList>
            <person name="Lin H."/>
            <person name="Littmann E."/>
            <person name="Pamer E.G."/>
        </authorList>
    </citation>
    <scope>NUCLEOTIDE SEQUENCE</scope>
    <source>
        <strain evidence="11">MSK.5.10</strain>
    </source>
</reference>
<keyword evidence="4 7" id="KW-1133">Transmembrane helix</keyword>
<dbReference type="EMBL" id="SLTX01000001">
    <property type="protein sequence ID" value="TDB07462.1"/>
    <property type="molecule type" value="Genomic_DNA"/>
</dbReference>
<dbReference type="Proteomes" id="UP000500949">
    <property type="component" value="Chromosome"/>
</dbReference>
<dbReference type="InterPro" id="IPR025857">
    <property type="entry name" value="MacB_PCD"/>
</dbReference>
<comment type="similarity">
    <text evidence="6">Belongs to the ABC-4 integral membrane protein family.</text>
</comment>
<evidence type="ECO:0000313" key="12">
    <source>
        <dbReference type="EMBL" id="QJR76472.1"/>
    </source>
</evidence>
<evidence type="ECO:0000313" key="19">
    <source>
        <dbReference type="Proteomes" id="UP000294834"/>
    </source>
</evidence>
<comment type="subcellular location">
    <subcellularLocation>
        <location evidence="1">Cell membrane</location>
        <topology evidence="1">Multi-pass membrane protein</topology>
    </subcellularLocation>
</comment>
<dbReference type="InterPro" id="IPR003838">
    <property type="entry name" value="ABC3_permease_C"/>
</dbReference>
<dbReference type="Proteomes" id="UP000294834">
    <property type="component" value="Unassembled WGS sequence"/>
</dbReference>
<dbReference type="Pfam" id="PF12704">
    <property type="entry name" value="MacB_PCD"/>
    <property type="match status" value="1"/>
</dbReference>
<dbReference type="Proteomes" id="UP000283678">
    <property type="component" value="Unassembled WGS sequence"/>
</dbReference>
<keyword evidence="3 7" id="KW-0812">Transmembrane</keyword>
<evidence type="ECO:0000259" key="9">
    <source>
        <dbReference type="Pfam" id="PF12704"/>
    </source>
</evidence>
<dbReference type="Proteomes" id="UP000294527">
    <property type="component" value="Unassembled WGS sequence"/>
</dbReference>
<dbReference type="Proteomes" id="UP000481700">
    <property type="component" value="Unassembled WGS sequence"/>
</dbReference>
<evidence type="ECO:0000256" key="3">
    <source>
        <dbReference type="ARBA" id="ARBA00022692"/>
    </source>
</evidence>
<dbReference type="EMBL" id="QRZL01000009">
    <property type="protein sequence ID" value="RGV77045.1"/>
    <property type="molecule type" value="Genomic_DNA"/>
</dbReference>
<reference evidence="16" key="6">
    <citation type="journal article" date="2023" name="Nat. Commun.">
        <title>Identification of a novel Human Milk Oligosaccharides utilization cluster in the infant gut commensal Bacteroides dorei.</title>
        <authorList>
            <person name="Kijner S."/>
            <person name="Ennis D."/>
            <person name="Shmorak S."/>
            <person name="Florentin A."/>
            <person name="Yassour M."/>
        </authorList>
    </citation>
    <scope>NUCLEOTIDE SEQUENCE</scope>
    <source>
        <strain evidence="16">2</strain>
    </source>
</reference>
<dbReference type="KEGG" id="bdh:GV66_15335"/>
<evidence type="ECO:0000256" key="4">
    <source>
        <dbReference type="ARBA" id="ARBA00022989"/>
    </source>
</evidence>
<evidence type="ECO:0000313" key="21">
    <source>
        <dbReference type="Proteomes" id="UP000500949"/>
    </source>
</evidence>
<feature type="domain" description="ABC3 transporter permease C-terminal" evidence="8">
    <location>
        <begin position="286"/>
        <end position="397"/>
    </location>
</feature>
<dbReference type="Pfam" id="PF02687">
    <property type="entry name" value="FtsX"/>
    <property type="match status" value="1"/>
</dbReference>
<organism evidence="13 17">
    <name type="scientific">Phocaeicola dorei</name>
    <dbReference type="NCBI Taxonomy" id="357276"/>
    <lineage>
        <taxon>Bacteria</taxon>
        <taxon>Pseudomonadati</taxon>
        <taxon>Bacteroidota</taxon>
        <taxon>Bacteroidia</taxon>
        <taxon>Bacteroidales</taxon>
        <taxon>Bacteroidaceae</taxon>
        <taxon>Phocaeicola</taxon>
    </lineage>
</organism>
<feature type="transmembrane region" description="Helical" evidence="7">
    <location>
        <begin position="369"/>
        <end position="389"/>
    </location>
</feature>
<protein>
    <submittedName>
        <fullName evidence="13">ABC transporter permease</fullName>
    </submittedName>
    <submittedName>
        <fullName evidence="10">FtsX-like permease family protein</fullName>
    </submittedName>
</protein>
<evidence type="ECO:0000313" key="13">
    <source>
        <dbReference type="EMBL" id="RGV77045.1"/>
    </source>
</evidence>
<sequence length="406" mass="44093">MNGTNLFKIALRALANNKLRAFLTMLGIIIGVASVIAMLAIGQGSKKSIQQQISEMGSNMIMIHPGAEMRGGVRQDPSAMQTLKLENYEKLSEECTYLSGISPNVSSSGQLVAGANNYPSSVSGVSMDYLTIRQLTVEQGEMFTENDIRTAAKVCVIGKTIVDNLFPDGSDPIGKVIRCNQIPFRVIGVLKSKGYNSMGMDQDDVVLAPYSTVMKRLLAQTYLSGIFASALTEEMTEEAVDEITTILRREHKLKETDADDFTIRTQQELSSMLNTTTDLMTTLLACIAGISLVVGGIGIMNIMYVSVTERTREIGLRMSVGARGVDILSQFLIEAILISITGGLIGVIIGCGASFMIKAIAHWPVFIQPWSVLLSFLVCTVTGVFFGWYPAKKAADLDPIDALRYE</sequence>
<gene>
    <name evidence="13" type="ORF">DWW04_10245</name>
    <name evidence="14" type="ORF">E1I98_07485</name>
    <name evidence="15" type="ORF">E1J06_08540</name>
    <name evidence="10" type="ORF">F2Z07_13025</name>
    <name evidence="12" type="ORF">GKD17_08700</name>
    <name evidence="11" type="ORF">KSU80_11985</name>
    <name evidence="16" type="ORF">QNN11_11475</name>
</gene>
<reference evidence="10 20" key="2">
    <citation type="journal article" date="2019" name="Nat. Med.">
        <title>A library of human gut bacterial isolates paired with longitudinal multiomics data enables mechanistic microbiome research.</title>
        <authorList>
            <person name="Poyet M."/>
            <person name="Groussin M."/>
            <person name="Gibbons S.M."/>
            <person name="Avila-Pacheco J."/>
            <person name="Jiang X."/>
            <person name="Kearney S.M."/>
            <person name="Perrotta A.R."/>
            <person name="Berdy B."/>
            <person name="Zhao S."/>
            <person name="Lieberman T.D."/>
            <person name="Swanson P.K."/>
            <person name="Smith M."/>
            <person name="Roesemann S."/>
            <person name="Alexander J.E."/>
            <person name="Rich S.A."/>
            <person name="Livny J."/>
            <person name="Vlamakis H."/>
            <person name="Clish C."/>
            <person name="Bullock K."/>
            <person name="Deik A."/>
            <person name="Scott J."/>
            <person name="Pierce K.A."/>
            <person name="Xavier R.J."/>
            <person name="Alm E.J."/>
        </authorList>
    </citation>
    <scope>NUCLEOTIDE SEQUENCE [LARGE SCALE GENOMIC DNA]</scope>
    <source>
        <strain evidence="10 20">BIOML-A25</strain>
    </source>
</reference>
<evidence type="ECO:0000313" key="16">
    <source>
        <dbReference type="EMBL" id="WHX11777.1"/>
    </source>
</evidence>
<evidence type="ECO:0000313" key="10">
    <source>
        <dbReference type="EMBL" id="KAA5318563.1"/>
    </source>
</evidence>
<evidence type="ECO:0000256" key="2">
    <source>
        <dbReference type="ARBA" id="ARBA00022475"/>
    </source>
</evidence>
<feature type="transmembrane region" description="Helical" evidence="7">
    <location>
        <begin position="20"/>
        <end position="41"/>
    </location>
</feature>
<dbReference type="EMBL" id="JAHOAX010000010">
    <property type="protein sequence ID" value="MBV3123897.1"/>
    <property type="molecule type" value="Genomic_DNA"/>
</dbReference>
<reference evidence="13 17" key="1">
    <citation type="submission" date="2018-08" db="EMBL/GenBank/DDBJ databases">
        <title>A genome reference for cultivated species of the human gut microbiota.</title>
        <authorList>
            <person name="Zou Y."/>
            <person name="Xue W."/>
            <person name="Luo G."/>
        </authorList>
    </citation>
    <scope>NUCLEOTIDE SEQUENCE [LARGE SCALE GENOMIC DNA]</scope>
    <source>
        <strain evidence="13 17">AF14-1AC</strain>
    </source>
</reference>
<dbReference type="Proteomes" id="UP001177934">
    <property type="component" value="Chromosome"/>
</dbReference>
<evidence type="ECO:0000313" key="15">
    <source>
        <dbReference type="EMBL" id="TDB07462.1"/>
    </source>
</evidence>
<dbReference type="InterPro" id="IPR050250">
    <property type="entry name" value="Macrolide_Exporter_MacB"/>
</dbReference>
<keyword evidence="2" id="KW-1003">Cell membrane</keyword>
<dbReference type="EMBL" id="CP046176">
    <property type="protein sequence ID" value="QJR76472.1"/>
    <property type="molecule type" value="Genomic_DNA"/>
</dbReference>
<dbReference type="RefSeq" id="WP_007838356.1">
    <property type="nucleotide sequence ID" value="NZ_CAXSLT010000005.1"/>
</dbReference>
<evidence type="ECO:0000256" key="7">
    <source>
        <dbReference type="SAM" id="Phobius"/>
    </source>
</evidence>
<feature type="transmembrane region" description="Helical" evidence="7">
    <location>
        <begin position="327"/>
        <end position="357"/>
    </location>
</feature>
<evidence type="ECO:0000313" key="18">
    <source>
        <dbReference type="Proteomes" id="UP000294527"/>
    </source>
</evidence>
<keyword evidence="5 7" id="KW-0472">Membrane</keyword>
<evidence type="ECO:0000313" key="11">
    <source>
        <dbReference type="EMBL" id="MBV3123897.1"/>
    </source>
</evidence>
<dbReference type="GeneID" id="93446755"/>
<dbReference type="EMBL" id="VVZV01000013">
    <property type="protein sequence ID" value="KAA5318563.1"/>
    <property type="molecule type" value="Genomic_DNA"/>
</dbReference>